<gene>
    <name evidence="1" type="ORF">CB0940_06492</name>
</gene>
<evidence type="ECO:0000313" key="1">
    <source>
        <dbReference type="EMBL" id="PIA97123.1"/>
    </source>
</evidence>
<dbReference type="InterPro" id="IPR032710">
    <property type="entry name" value="NTF2-like_dom_sf"/>
</dbReference>
<organism evidence="1 2">
    <name type="scientific">Cercospora beticola</name>
    <name type="common">Sugarbeet leaf spot fungus</name>
    <dbReference type="NCBI Taxonomy" id="122368"/>
    <lineage>
        <taxon>Eukaryota</taxon>
        <taxon>Fungi</taxon>
        <taxon>Dikarya</taxon>
        <taxon>Ascomycota</taxon>
        <taxon>Pezizomycotina</taxon>
        <taxon>Dothideomycetes</taxon>
        <taxon>Dothideomycetidae</taxon>
        <taxon>Mycosphaerellales</taxon>
        <taxon>Mycosphaerellaceae</taxon>
        <taxon>Cercospora</taxon>
    </lineage>
</organism>
<dbReference type="AlphaFoldDB" id="A0A2G5HXW8"/>
<reference evidence="1 2" key="1">
    <citation type="submission" date="2015-10" db="EMBL/GenBank/DDBJ databases">
        <title>The cercosporin biosynthetic gene cluster was horizontally transferred to several fungal lineages and shown to be expanded in Cercospora beticola based on microsynteny with recipient genomes.</title>
        <authorList>
            <person name="De Jonge R."/>
            <person name="Ebert M.K."/>
            <person name="Suttle J.C."/>
            <person name="Jurick Ii W.M."/>
            <person name="Secor G.A."/>
            <person name="Thomma B.P."/>
            <person name="Van De Peer Y."/>
            <person name="Bolton M.D."/>
        </authorList>
    </citation>
    <scope>NUCLEOTIDE SEQUENCE [LARGE SCALE GENOMIC DNA]</scope>
    <source>
        <strain evidence="1 2">09-40</strain>
    </source>
</reference>
<protein>
    <recommendedName>
        <fullName evidence="3">SnoaL-like domain-containing protein</fullName>
    </recommendedName>
</protein>
<name>A0A2G5HXW8_CERBT</name>
<dbReference type="SUPFAM" id="SSF54427">
    <property type="entry name" value="NTF2-like"/>
    <property type="match status" value="1"/>
</dbReference>
<proteinExistence type="predicted"/>
<accession>A0A2G5HXW8</accession>
<dbReference type="EMBL" id="LKMD01000102">
    <property type="protein sequence ID" value="PIA97123.1"/>
    <property type="molecule type" value="Genomic_DNA"/>
</dbReference>
<dbReference type="Proteomes" id="UP000230605">
    <property type="component" value="Chromosome 2"/>
</dbReference>
<dbReference type="OrthoDB" id="3644271at2759"/>
<evidence type="ECO:0000313" key="2">
    <source>
        <dbReference type="Proteomes" id="UP000230605"/>
    </source>
</evidence>
<comment type="caution">
    <text evidence="1">The sequence shown here is derived from an EMBL/GenBank/DDBJ whole genome shotgun (WGS) entry which is preliminary data.</text>
</comment>
<evidence type="ECO:0008006" key="3">
    <source>
        <dbReference type="Google" id="ProtNLM"/>
    </source>
</evidence>
<sequence length="161" mass="18044">MSTMYSAFGAVVEPTSCSKDTPRSLKRRSEALETLERMTFAVANAVNTRDFDPKSSAWSSVAPDTILSTMSGQEFGIRGLLRHLEQVTSTTPSYHIEFVDLYTTMNSTLDRGEVFARAEKFGDPPGVVKKGLFQIEYRLLEGEWKWVKQTSFAAGEMVAWE</sequence>